<gene>
    <name evidence="2" type="ORF">LABB0372_LOCUS1126</name>
</gene>
<evidence type="ECO:0000313" key="2">
    <source>
        <dbReference type="EMBL" id="CAD9649670.1"/>
    </source>
</evidence>
<feature type="region of interest" description="Disordered" evidence="1">
    <location>
        <begin position="23"/>
        <end position="47"/>
    </location>
</feature>
<feature type="compositionally biased region" description="Basic residues" evidence="1">
    <location>
        <begin position="25"/>
        <end position="39"/>
    </location>
</feature>
<protein>
    <submittedName>
        <fullName evidence="2">Uncharacterized protein</fullName>
    </submittedName>
</protein>
<organism evidence="2">
    <name type="scientific">Lankesteria abbotti</name>
    <dbReference type="NCBI Taxonomy" id="340204"/>
    <lineage>
        <taxon>Eukaryota</taxon>
        <taxon>Sar</taxon>
        <taxon>Alveolata</taxon>
        <taxon>Apicomplexa</taxon>
        <taxon>Conoidasida</taxon>
        <taxon>Gregarinasina</taxon>
        <taxon>Eugregarinorida</taxon>
        <taxon>Lecudinidae</taxon>
        <taxon>Lankesteria</taxon>
    </lineage>
</organism>
<dbReference type="AlphaFoldDB" id="A0A7S2QRF6"/>
<evidence type="ECO:0000256" key="1">
    <source>
        <dbReference type="SAM" id="MobiDB-lite"/>
    </source>
</evidence>
<reference evidence="2" key="1">
    <citation type="submission" date="2021-01" db="EMBL/GenBank/DDBJ databases">
        <authorList>
            <person name="Corre E."/>
            <person name="Pelletier E."/>
            <person name="Niang G."/>
            <person name="Scheremetjew M."/>
            <person name="Finn R."/>
            <person name="Kale V."/>
            <person name="Holt S."/>
            <person name="Cochrane G."/>
            <person name="Meng A."/>
            <person name="Brown T."/>
            <person name="Cohen L."/>
        </authorList>
    </citation>
    <scope>NUCLEOTIDE SEQUENCE</scope>
    <source>
        <strain evidence="2">Grappler Inlet BC</strain>
    </source>
</reference>
<sequence>MWIQFAKLSQRTKRRTEHTLEMKLHRTKNSKNRKKRGGSKRATGIQTSRVQTSIVPMSPRQSIQNIMQIVIIAIAAKEVTCNRLAPDVVVVDVVVVVVVASVGPTASTWTSRGEGADDPLHAAVSQTTWASVMVEFDHRTIAVSGVIEKGPANRNGGCRNGTANLSDAMLLGCRVPLTT</sequence>
<dbReference type="EMBL" id="HBHB01002468">
    <property type="protein sequence ID" value="CAD9649670.1"/>
    <property type="molecule type" value="Transcribed_RNA"/>
</dbReference>
<accession>A0A7S2QRF6</accession>
<proteinExistence type="predicted"/>
<name>A0A7S2QRF6_9APIC</name>